<name>A0A1I1KYG3_9GAMM</name>
<feature type="domain" description="HTH lysR-type" evidence="5">
    <location>
        <begin position="5"/>
        <end position="62"/>
    </location>
</feature>
<dbReference type="SUPFAM" id="SSF53850">
    <property type="entry name" value="Periplasmic binding protein-like II"/>
    <property type="match status" value="1"/>
</dbReference>
<gene>
    <name evidence="6" type="ORF">SAMN05421848_2252</name>
</gene>
<sequence length="292" mass="32240">MTRLPPLAWMQAFEASARHLSFTAAGAELGVSQSAISQRIRLLEDRLGQPLFIRHSQRISLTDAARAWLPGLHDAFSQLSMSTAEVFGPISSTPVILRATPGVQQYWLAPRLAAFHRQHPEIELQVVTAVWSQQFGIRDADIEIRYGQGDWQDVQMQSLGHEVMTPVCAPPMAARLTRPEDLAGHTLLHATGFSAGWASWLEAAGVGHLSADVRRLVCDTQVMTLRLAACGCGVALAHRRLLEADDPALVMPFEISLPTREGFWLVRPEGRTLHKNAGLLWQWLARQAVEPA</sequence>
<protein>
    <submittedName>
        <fullName evidence="6">Transcriptional regulator, LysR family</fullName>
    </submittedName>
</protein>
<reference evidence="7" key="1">
    <citation type="submission" date="2016-10" db="EMBL/GenBank/DDBJ databases">
        <authorList>
            <person name="Varghese N."/>
            <person name="Submissions S."/>
        </authorList>
    </citation>
    <scope>NUCLEOTIDE SEQUENCE [LARGE SCALE GENOMIC DNA]</scope>
    <source>
        <strain evidence="7">DSM 23439</strain>
    </source>
</reference>
<dbReference type="InterPro" id="IPR058163">
    <property type="entry name" value="LysR-type_TF_proteobact-type"/>
</dbReference>
<dbReference type="Gene3D" id="1.10.10.10">
    <property type="entry name" value="Winged helix-like DNA-binding domain superfamily/Winged helix DNA-binding domain"/>
    <property type="match status" value="1"/>
</dbReference>
<dbReference type="PROSITE" id="PS50931">
    <property type="entry name" value="HTH_LYSR"/>
    <property type="match status" value="1"/>
</dbReference>
<accession>A0A1I1KYG3</accession>
<dbReference type="SUPFAM" id="SSF46785">
    <property type="entry name" value="Winged helix' DNA-binding domain"/>
    <property type="match status" value="1"/>
</dbReference>
<dbReference type="AlphaFoldDB" id="A0A1I1KYG3"/>
<evidence type="ECO:0000256" key="3">
    <source>
        <dbReference type="ARBA" id="ARBA00023125"/>
    </source>
</evidence>
<dbReference type="EMBL" id="FOLY01000004">
    <property type="protein sequence ID" value="SFC65695.1"/>
    <property type="molecule type" value="Genomic_DNA"/>
</dbReference>
<dbReference type="PANTHER" id="PTHR30537:SF74">
    <property type="entry name" value="HTH-TYPE TRANSCRIPTIONAL REGULATOR TRPI"/>
    <property type="match status" value="1"/>
</dbReference>
<evidence type="ECO:0000259" key="5">
    <source>
        <dbReference type="PROSITE" id="PS50931"/>
    </source>
</evidence>
<dbReference type="PANTHER" id="PTHR30537">
    <property type="entry name" value="HTH-TYPE TRANSCRIPTIONAL REGULATOR"/>
    <property type="match status" value="1"/>
</dbReference>
<evidence type="ECO:0000256" key="2">
    <source>
        <dbReference type="ARBA" id="ARBA00023015"/>
    </source>
</evidence>
<dbReference type="STRING" id="402385.SAMN05421848_2252"/>
<evidence type="ECO:0000256" key="4">
    <source>
        <dbReference type="ARBA" id="ARBA00023163"/>
    </source>
</evidence>
<organism evidence="6 7">
    <name type="scientific">Kushneria avicenniae</name>
    <dbReference type="NCBI Taxonomy" id="402385"/>
    <lineage>
        <taxon>Bacteria</taxon>
        <taxon>Pseudomonadati</taxon>
        <taxon>Pseudomonadota</taxon>
        <taxon>Gammaproteobacteria</taxon>
        <taxon>Oceanospirillales</taxon>
        <taxon>Halomonadaceae</taxon>
        <taxon>Kushneria</taxon>
    </lineage>
</organism>
<dbReference type="OrthoDB" id="6787458at2"/>
<keyword evidence="2" id="KW-0805">Transcription regulation</keyword>
<keyword evidence="4" id="KW-0804">Transcription</keyword>
<evidence type="ECO:0000313" key="6">
    <source>
        <dbReference type="EMBL" id="SFC65695.1"/>
    </source>
</evidence>
<dbReference type="InterPro" id="IPR005119">
    <property type="entry name" value="LysR_subst-bd"/>
</dbReference>
<dbReference type="Pfam" id="PF00126">
    <property type="entry name" value="HTH_1"/>
    <property type="match status" value="1"/>
</dbReference>
<dbReference type="GO" id="GO:0006351">
    <property type="term" value="P:DNA-templated transcription"/>
    <property type="evidence" value="ECO:0007669"/>
    <property type="project" value="TreeGrafter"/>
</dbReference>
<dbReference type="GO" id="GO:0003700">
    <property type="term" value="F:DNA-binding transcription factor activity"/>
    <property type="evidence" value="ECO:0007669"/>
    <property type="project" value="InterPro"/>
</dbReference>
<dbReference type="RefSeq" id="WP_090134262.1">
    <property type="nucleotide sequence ID" value="NZ_FOLY01000004.1"/>
</dbReference>
<keyword evidence="7" id="KW-1185">Reference proteome</keyword>
<comment type="similarity">
    <text evidence="1">Belongs to the LysR transcriptional regulatory family.</text>
</comment>
<dbReference type="InterPro" id="IPR036388">
    <property type="entry name" value="WH-like_DNA-bd_sf"/>
</dbReference>
<dbReference type="Proteomes" id="UP000199046">
    <property type="component" value="Unassembled WGS sequence"/>
</dbReference>
<dbReference type="Gene3D" id="3.40.190.10">
    <property type="entry name" value="Periplasmic binding protein-like II"/>
    <property type="match status" value="2"/>
</dbReference>
<dbReference type="Pfam" id="PF03466">
    <property type="entry name" value="LysR_substrate"/>
    <property type="match status" value="1"/>
</dbReference>
<dbReference type="InterPro" id="IPR000847">
    <property type="entry name" value="LysR_HTH_N"/>
</dbReference>
<dbReference type="CDD" id="cd08432">
    <property type="entry name" value="PBP2_GcdR_TrpI_HvrB_AmpR_like"/>
    <property type="match status" value="1"/>
</dbReference>
<proteinExistence type="inferred from homology"/>
<dbReference type="InterPro" id="IPR036390">
    <property type="entry name" value="WH_DNA-bd_sf"/>
</dbReference>
<evidence type="ECO:0000313" key="7">
    <source>
        <dbReference type="Proteomes" id="UP000199046"/>
    </source>
</evidence>
<keyword evidence="3" id="KW-0238">DNA-binding</keyword>
<dbReference type="PRINTS" id="PR00039">
    <property type="entry name" value="HTHLYSR"/>
</dbReference>
<dbReference type="GO" id="GO:0043565">
    <property type="term" value="F:sequence-specific DNA binding"/>
    <property type="evidence" value="ECO:0007669"/>
    <property type="project" value="TreeGrafter"/>
</dbReference>
<evidence type="ECO:0000256" key="1">
    <source>
        <dbReference type="ARBA" id="ARBA00009437"/>
    </source>
</evidence>